<dbReference type="SUPFAM" id="SSF82185">
    <property type="entry name" value="Histone H3 K4-specific methyltransferase SET7/9 N-terminal domain"/>
    <property type="match status" value="1"/>
</dbReference>
<evidence type="ECO:0000313" key="2">
    <source>
        <dbReference type="Proteomes" id="UP001060919"/>
    </source>
</evidence>
<dbReference type="EMBL" id="AP026867">
    <property type="protein sequence ID" value="BDS13739.1"/>
    <property type="molecule type" value="Genomic_DNA"/>
</dbReference>
<accession>A0A915YIE1</accession>
<dbReference type="InterPro" id="IPR011652">
    <property type="entry name" value="MORN_2"/>
</dbReference>
<reference evidence="1" key="1">
    <citation type="submission" date="2022-09" db="EMBL/GenBank/DDBJ databases">
        <title>Aureispira anguillicida sp. nov., isolated from Leptocephalus of Japanese eel Anguilla japonica.</title>
        <authorList>
            <person name="Yuasa K."/>
            <person name="Mekata T."/>
            <person name="Ikunari K."/>
        </authorList>
    </citation>
    <scope>NUCLEOTIDE SEQUENCE</scope>
    <source>
        <strain evidence="1">EL160426</strain>
    </source>
</reference>
<keyword evidence="2" id="KW-1185">Reference proteome</keyword>
<dbReference type="AlphaFoldDB" id="A0A915YIE1"/>
<name>A0A915YIE1_9BACT</name>
<dbReference type="RefSeq" id="WP_264788992.1">
    <property type="nucleotide sequence ID" value="NZ_AP026867.1"/>
</dbReference>
<evidence type="ECO:0008006" key="3">
    <source>
        <dbReference type="Google" id="ProtNLM"/>
    </source>
</evidence>
<dbReference type="KEGG" id="aup:AsAng_0044800"/>
<organism evidence="1 2">
    <name type="scientific">Aureispira anguillae</name>
    <dbReference type="NCBI Taxonomy" id="2864201"/>
    <lineage>
        <taxon>Bacteria</taxon>
        <taxon>Pseudomonadati</taxon>
        <taxon>Bacteroidota</taxon>
        <taxon>Saprospiria</taxon>
        <taxon>Saprospirales</taxon>
        <taxon>Saprospiraceae</taxon>
        <taxon>Aureispira</taxon>
    </lineage>
</organism>
<proteinExistence type="predicted"/>
<protein>
    <recommendedName>
        <fullName evidence="3">Antitoxin component YwqK of the YwqJK toxin-antitoxin module</fullName>
    </recommendedName>
</protein>
<dbReference type="Gene3D" id="2.20.110.10">
    <property type="entry name" value="Histone H3 K4-specific methyltransferase SET7/9 N-terminal domain"/>
    <property type="match status" value="1"/>
</dbReference>
<sequence length="231" mass="27042">MHLLKIFISFVLFFCLYACKTKTVIVRYDKRVVERYQVLAKTNTRHGYYKVYHDNGNLALEHTYEKGKLQGEEKIYHEDGSLSGVLNLEKGKYQGPFIYYHPEGTIKQKGYYKDDVLMGKLYSYYNTGQLKECVTIKRNMEDGPFQEYSPEGVLIREGNYVSILGDEEGLEHGLLYEYDAETRKLMTKKRCDEGFCCIIWQRGKGYLRPMTSVCDEIMKESKEKEERLGSD</sequence>
<evidence type="ECO:0000313" key="1">
    <source>
        <dbReference type="EMBL" id="BDS13739.1"/>
    </source>
</evidence>
<dbReference type="Pfam" id="PF07661">
    <property type="entry name" value="MORN_2"/>
    <property type="match status" value="5"/>
</dbReference>
<dbReference type="Gene3D" id="3.90.930.1">
    <property type="match status" value="1"/>
</dbReference>
<dbReference type="Proteomes" id="UP001060919">
    <property type="component" value="Chromosome"/>
</dbReference>
<gene>
    <name evidence="1" type="ORF">AsAng_0044800</name>
</gene>